<evidence type="ECO:0000313" key="15">
    <source>
        <dbReference type="Proteomes" id="UP000006054"/>
    </source>
</evidence>
<comment type="subcellular location">
    <subcellularLocation>
        <location evidence="1 10">Cell outer membrane</location>
        <topology evidence="1 10">Multi-pass membrane protein</topology>
    </subcellularLocation>
</comment>
<dbReference type="SUPFAM" id="SSF56935">
    <property type="entry name" value="Porins"/>
    <property type="match status" value="1"/>
</dbReference>
<dbReference type="AlphaFoldDB" id="I4ANV8"/>
<dbReference type="Gene3D" id="2.40.170.20">
    <property type="entry name" value="TonB-dependent receptor, beta-barrel domain"/>
    <property type="match status" value="1"/>
</dbReference>
<proteinExistence type="inferred from homology"/>
<keyword evidence="6 11" id="KW-0798">TonB box</keyword>
<evidence type="ECO:0000256" key="2">
    <source>
        <dbReference type="ARBA" id="ARBA00022448"/>
    </source>
</evidence>
<evidence type="ECO:0000259" key="12">
    <source>
        <dbReference type="Pfam" id="PF00593"/>
    </source>
</evidence>
<dbReference type="RefSeq" id="WP_014799071.1">
    <property type="nucleotide sequence ID" value="NC_018018.1"/>
</dbReference>
<feature type="domain" description="TonB-dependent receptor plug" evidence="13">
    <location>
        <begin position="48"/>
        <end position="146"/>
    </location>
</feature>
<comment type="similarity">
    <text evidence="10 11">Belongs to the TonB-dependent receptor family.</text>
</comment>
<evidence type="ECO:0000256" key="5">
    <source>
        <dbReference type="ARBA" id="ARBA00022729"/>
    </source>
</evidence>
<evidence type="ECO:0000256" key="9">
    <source>
        <dbReference type="ARBA" id="ARBA00023237"/>
    </source>
</evidence>
<accession>I4ANV8</accession>
<keyword evidence="9 10" id="KW-0998">Cell outer membrane</keyword>
<dbReference type="KEGG" id="fli:Fleli_3314"/>
<reference evidence="15" key="1">
    <citation type="submission" date="2012-06" db="EMBL/GenBank/DDBJ databases">
        <title>The complete genome of Flexibacter litoralis DSM 6794.</title>
        <authorList>
            <person name="Lucas S."/>
            <person name="Copeland A."/>
            <person name="Lapidus A."/>
            <person name="Glavina del Rio T."/>
            <person name="Dalin E."/>
            <person name="Tice H."/>
            <person name="Bruce D."/>
            <person name="Goodwin L."/>
            <person name="Pitluck S."/>
            <person name="Peters L."/>
            <person name="Ovchinnikova G."/>
            <person name="Lu M."/>
            <person name="Kyrpides N."/>
            <person name="Mavromatis K."/>
            <person name="Ivanova N."/>
            <person name="Brettin T."/>
            <person name="Detter J.C."/>
            <person name="Han C."/>
            <person name="Larimer F."/>
            <person name="Land M."/>
            <person name="Hauser L."/>
            <person name="Markowitz V."/>
            <person name="Cheng J.-F."/>
            <person name="Hugenholtz P."/>
            <person name="Woyke T."/>
            <person name="Wu D."/>
            <person name="Spring S."/>
            <person name="Lang E."/>
            <person name="Kopitz M."/>
            <person name="Brambilla E."/>
            <person name="Klenk H.-P."/>
            <person name="Eisen J.A."/>
        </authorList>
    </citation>
    <scope>NUCLEOTIDE SEQUENCE [LARGE SCALE GENOMIC DNA]</scope>
    <source>
        <strain evidence="15">ATCC 23117 / DSM 6794 / NBRC 15988 / NCIMB 1366 / Sio-4</strain>
    </source>
</reference>
<dbReference type="InterPro" id="IPR036942">
    <property type="entry name" value="Beta-barrel_TonB_sf"/>
</dbReference>
<organism evidence="14 15">
    <name type="scientific">Bernardetia litoralis (strain ATCC 23117 / DSM 6794 / NBRC 15988 / NCIMB 1366 / Fx l1 / Sio-4)</name>
    <name type="common">Flexibacter litoralis</name>
    <dbReference type="NCBI Taxonomy" id="880071"/>
    <lineage>
        <taxon>Bacteria</taxon>
        <taxon>Pseudomonadati</taxon>
        <taxon>Bacteroidota</taxon>
        <taxon>Cytophagia</taxon>
        <taxon>Cytophagales</taxon>
        <taxon>Bernardetiaceae</taxon>
        <taxon>Bernardetia</taxon>
    </lineage>
</organism>
<evidence type="ECO:0000256" key="3">
    <source>
        <dbReference type="ARBA" id="ARBA00022452"/>
    </source>
</evidence>
<dbReference type="Pfam" id="PF07715">
    <property type="entry name" value="Plug"/>
    <property type="match status" value="1"/>
</dbReference>
<protein>
    <submittedName>
        <fullName evidence="14">Outer membrane cobalamin receptor protein</fullName>
    </submittedName>
</protein>
<evidence type="ECO:0000256" key="7">
    <source>
        <dbReference type="ARBA" id="ARBA00023136"/>
    </source>
</evidence>
<evidence type="ECO:0000256" key="1">
    <source>
        <dbReference type="ARBA" id="ARBA00004571"/>
    </source>
</evidence>
<keyword evidence="4 10" id="KW-0812">Transmembrane</keyword>
<dbReference type="PANTHER" id="PTHR30069">
    <property type="entry name" value="TONB-DEPENDENT OUTER MEMBRANE RECEPTOR"/>
    <property type="match status" value="1"/>
</dbReference>
<dbReference type="PANTHER" id="PTHR30069:SF29">
    <property type="entry name" value="HEMOGLOBIN AND HEMOGLOBIN-HAPTOGLOBIN-BINDING PROTEIN 1-RELATED"/>
    <property type="match status" value="1"/>
</dbReference>
<dbReference type="STRING" id="880071.Fleli_3314"/>
<dbReference type="PROSITE" id="PS52016">
    <property type="entry name" value="TONB_DEPENDENT_REC_3"/>
    <property type="match status" value="1"/>
</dbReference>
<keyword evidence="8 14" id="KW-0675">Receptor</keyword>
<evidence type="ECO:0000256" key="8">
    <source>
        <dbReference type="ARBA" id="ARBA00023170"/>
    </source>
</evidence>
<evidence type="ECO:0000256" key="10">
    <source>
        <dbReference type="PROSITE-ProRule" id="PRU01360"/>
    </source>
</evidence>
<dbReference type="GO" id="GO:0015344">
    <property type="term" value="F:siderophore uptake transmembrane transporter activity"/>
    <property type="evidence" value="ECO:0007669"/>
    <property type="project" value="TreeGrafter"/>
</dbReference>
<evidence type="ECO:0000256" key="11">
    <source>
        <dbReference type="RuleBase" id="RU003357"/>
    </source>
</evidence>
<dbReference type="InterPro" id="IPR012910">
    <property type="entry name" value="Plug_dom"/>
</dbReference>
<evidence type="ECO:0000256" key="4">
    <source>
        <dbReference type="ARBA" id="ARBA00022692"/>
    </source>
</evidence>
<evidence type="ECO:0000313" key="14">
    <source>
        <dbReference type="EMBL" id="AFM05643.1"/>
    </source>
</evidence>
<evidence type="ECO:0000259" key="13">
    <source>
        <dbReference type="Pfam" id="PF07715"/>
    </source>
</evidence>
<keyword evidence="15" id="KW-1185">Reference proteome</keyword>
<sequence precursor="true">MLKTFFLLSFFFISHFILSQNNVQDSVIQLNTVEIKSNSLEEKAAGFEIQKLDSLAMASYQTSDLGRLLSYRTPIFLKFYSISGLASPSFRGTSAGHTQVFWEGIPLNSPTLGQVDFSLFPVGLLDEVNVHYGAASLRYGEGGFGGGISLNHNPKNKTNENKKDFSLNWIQSIGSFKTLKQILIASYSISNSKQLQIKATSRIFYKSAKNNYSYNYNGETFERKRAATKQKGIVQEFYLLPKNTSKLSNHQFSAHFWLQDANRELPPPITVPINKETQDDFSLRNLLQWKYKKRNFEVSTKAGYLYDFLEYKNETADIISKTKNYSYHALSEIKYAPHQKLLLQTGVRIRQDFADVDGYNQRHSQAQQSIFGSIEYSPSIFFQTNFLARQVVLDNQFQAFLPSLGINLIRNNLEIKVNVARNFRAPTLNDRYWFPVGNPDLKNEEGWNGEFSAKYDFINKMNTNKMTKLSLSSLYFWANIDDWILWSPAVAGYWRPENLRSVFSQGIESNLNFKKITPNFTIESTISYTYTNSKNLKPIRDLDESEGKQLIYTPFHQQKSFVYGAYKSQFLRIEQQFVGKRFTTTTNTEYLPSYFLANFSMGKTINYRKTKFILELNCQNIFNYQYQSMAFYPMVGRSFELVLRTKF</sequence>
<dbReference type="EMBL" id="CP003345">
    <property type="protein sequence ID" value="AFM05643.1"/>
    <property type="molecule type" value="Genomic_DNA"/>
</dbReference>
<gene>
    <name evidence="14" type="ordered locus">Fleli_3314</name>
</gene>
<keyword evidence="7 10" id="KW-0472">Membrane</keyword>
<evidence type="ECO:0000256" key="6">
    <source>
        <dbReference type="ARBA" id="ARBA00023077"/>
    </source>
</evidence>
<keyword evidence="2 10" id="KW-0813">Transport</keyword>
<dbReference type="eggNOG" id="COG4206">
    <property type="taxonomic scope" value="Bacteria"/>
</dbReference>
<dbReference type="Pfam" id="PF00593">
    <property type="entry name" value="TonB_dep_Rec_b-barrel"/>
    <property type="match status" value="1"/>
</dbReference>
<keyword evidence="5" id="KW-0732">Signal</keyword>
<name>I4ANV8_BERLS</name>
<dbReference type="OrthoDB" id="9762903at2"/>
<dbReference type="InterPro" id="IPR000531">
    <property type="entry name" value="Beta-barrel_TonB"/>
</dbReference>
<dbReference type="GO" id="GO:0044718">
    <property type="term" value="P:siderophore transmembrane transport"/>
    <property type="evidence" value="ECO:0007669"/>
    <property type="project" value="TreeGrafter"/>
</dbReference>
<dbReference type="GO" id="GO:0009279">
    <property type="term" value="C:cell outer membrane"/>
    <property type="evidence" value="ECO:0007669"/>
    <property type="project" value="UniProtKB-SubCell"/>
</dbReference>
<keyword evidence="3 10" id="KW-1134">Transmembrane beta strand</keyword>
<dbReference type="InterPro" id="IPR039426">
    <property type="entry name" value="TonB-dep_rcpt-like"/>
</dbReference>
<feature type="domain" description="TonB-dependent receptor-like beta-barrel" evidence="12">
    <location>
        <begin position="150"/>
        <end position="621"/>
    </location>
</feature>
<dbReference type="Proteomes" id="UP000006054">
    <property type="component" value="Chromosome"/>
</dbReference>
<dbReference type="HOGENOM" id="CLU_026226_0_0_10"/>